<evidence type="ECO:0000256" key="1">
    <source>
        <dbReference type="SAM" id="Phobius"/>
    </source>
</evidence>
<dbReference type="Proteomes" id="UP000831880">
    <property type="component" value="Chromosome"/>
</dbReference>
<keyword evidence="1" id="KW-1133">Transmembrane helix</keyword>
<protein>
    <submittedName>
        <fullName evidence="2">Uncharacterized protein</fullName>
    </submittedName>
</protein>
<gene>
    <name evidence="2" type="ORF">MUO14_17650</name>
</gene>
<proteinExistence type="predicted"/>
<organism evidence="2 3">
    <name type="scientific">Halobacillus shinanisalinarum</name>
    <dbReference type="NCBI Taxonomy" id="2932258"/>
    <lineage>
        <taxon>Bacteria</taxon>
        <taxon>Bacillati</taxon>
        <taxon>Bacillota</taxon>
        <taxon>Bacilli</taxon>
        <taxon>Bacillales</taxon>
        <taxon>Bacillaceae</taxon>
        <taxon>Halobacillus</taxon>
    </lineage>
</organism>
<dbReference type="EMBL" id="CP095074">
    <property type="protein sequence ID" value="UOQ92285.1"/>
    <property type="molecule type" value="Genomic_DNA"/>
</dbReference>
<keyword evidence="1" id="KW-0472">Membrane</keyword>
<dbReference type="RefSeq" id="WP_244751895.1">
    <property type="nucleotide sequence ID" value="NZ_CP095074.1"/>
</dbReference>
<feature type="transmembrane region" description="Helical" evidence="1">
    <location>
        <begin position="20"/>
        <end position="40"/>
    </location>
</feature>
<keyword evidence="3" id="KW-1185">Reference proteome</keyword>
<reference evidence="2 3" key="1">
    <citation type="submission" date="2022-04" db="EMBL/GenBank/DDBJ databases">
        <title>Halobacillus sp. isolated from saltern.</title>
        <authorList>
            <person name="Won M."/>
            <person name="Lee C.-M."/>
            <person name="Woen H.-Y."/>
            <person name="Kwon S.-W."/>
        </authorList>
    </citation>
    <scope>NUCLEOTIDE SEQUENCE [LARGE SCALE GENOMIC DNA]</scope>
    <source>
        <strain evidence="2 3">SSTM10-2</strain>
    </source>
</reference>
<accession>A0ABY4GX40</accession>
<name>A0ABY4GX40_9BACI</name>
<evidence type="ECO:0000313" key="3">
    <source>
        <dbReference type="Proteomes" id="UP000831880"/>
    </source>
</evidence>
<keyword evidence="1" id="KW-0812">Transmembrane</keyword>
<sequence length="54" mass="6051">MWSGIILALGWQFAGDPFDIHPVFVGFPLSLIMLLTLTFMPSTAEKVQVEEKVE</sequence>
<evidence type="ECO:0000313" key="2">
    <source>
        <dbReference type="EMBL" id="UOQ92285.1"/>
    </source>
</evidence>